<keyword evidence="9" id="KW-1185">Reference proteome</keyword>
<protein>
    <submittedName>
        <fullName evidence="8">Uncharacterized protein</fullName>
    </submittedName>
</protein>
<name>A0A423XMQ6_9PEZI</name>
<dbReference type="SUPFAM" id="SSF144083">
    <property type="entry name" value="Magnesium transport protein CorA, transmembrane region"/>
    <property type="match status" value="1"/>
</dbReference>
<keyword evidence="3 7" id="KW-1133">Transmembrane helix</keyword>
<feature type="repeat" description="ANK" evidence="5">
    <location>
        <begin position="52"/>
        <end position="84"/>
    </location>
</feature>
<dbReference type="SMART" id="SM00248">
    <property type="entry name" value="ANK"/>
    <property type="match status" value="9"/>
</dbReference>
<reference evidence="8 9" key="1">
    <citation type="submission" date="2015-09" db="EMBL/GenBank/DDBJ databases">
        <title>Host preference determinants of Valsa canker pathogens revealed by comparative genomics.</title>
        <authorList>
            <person name="Yin Z."/>
            <person name="Huang L."/>
        </authorList>
    </citation>
    <scope>NUCLEOTIDE SEQUENCE [LARGE SCALE GENOMIC DNA]</scope>
    <source>
        <strain evidence="8 9">SXYLt</strain>
    </source>
</reference>
<keyword evidence="2 7" id="KW-0812">Transmembrane</keyword>
<dbReference type="Pfam" id="PF01544">
    <property type="entry name" value="CorA"/>
    <property type="match status" value="1"/>
</dbReference>
<proteinExistence type="predicted"/>
<gene>
    <name evidence="8" type="ORF">VPNG_01367</name>
</gene>
<feature type="region of interest" description="Disordered" evidence="6">
    <location>
        <begin position="1"/>
        <end position="25"/>
    </location>
</feature>
<dbReference type="OrthoDB" id="341259at2759"/>
<evidence type="ECO:0000313" key="9">
    <source>
        <dbReference type="Proteomes" id="UP000285146"/>
    </source>
</evidence>
<feature type="transmembrane region" description="Helical" evidence="7">
    <location>
        <begin position="892"/>
        <end position="915"/>
    </location>
</feature>
<dbReference type="InterPro" id="IPR002110">
    <property type="entry name" value="Ankyrin_rpt"/>
</dbReference>
<accession>A0A423XMQ6</accession>
<feature type="repeat" description="ANK" evidence="5">
    <location>
        <begin position="296"/>
        <end position="329"/>
    </location>
</feature>
<evidence type="ECO:0000256" key="7">
    <source>
        <dbReference type="SAM" id="Phobius"/>
    </source>
</evidence>
<feature type="transmembrane region" description="Helical" evidence="7">
    <location>
        <begin position="850"/>
        <end position="872"/>
    </location>
</feature>
<evidence type="ECO:0000256" key="2">
    <source>
        <dbReference type="ARBA" id="ARBA00022692"/>
    </source>
</evidence>
<comment type="subcellular location">
    <subcellularLocation>
        <location evidence="1">Membrane</location>
        <topology evidence="1">Multi-pass membrane protein</topology>
    </subcellularLocation>
</comment>
<dbReference type="Pfam" id="PF00023">
    <property type="entry name" value="Ank"/>
    <property type="match status" value="1"/>
</dbReference>
<dbReference type="PANTHER" id="PTHR38850">
    <property type="entry name" value="CERATO-PLATANIN"/>
    <property type="match status" value="1"/>
</dbReference>
<evidence type="ECO:0000256" key="5">
    <source>
        <dbReference type="PROSITE-ProRule" id="PRU00023"/>
    </source>
</evidence>
<feature type="repeat" description="ANK" evidence="5">
    <location>
        <begin position="226"/>
        <end position="262"/>
    </location>
</feature>
<dbReference type="Pfam" id="PF13637">
    <property type="entry name" value="Ank_4"/>
    <property type="match status" value="1"/>
</dbReference>
<dbReference type="EMBL" id="LKEB01000003">
    <property type="protein sequence ID" value="ROW17314.1"/>
    <property type="molecule type" value="Genomic_DNA"/>
</dbReference>
<keyword evidence="5" id="KW-0040">ANK repeat</keyword>
<feature type="repeat" description="ANK" evidence="5">
    <location>
        <begin position="118"/>
        <end position="150"/>
    </location>
</feature>
<evidence type="ECO:0000313" key="8">
    <source>
        <dbReference type="EMBL" id="ROW17314.1"/>
    </source>
</evidence>
<evidence type="ECO:0000256" key="4">
    <source>
        <dbReference type="ARBA" id="ARBA00023136"/>
    </source>
</evidence>
<dbReference type="STRING" id="1230097.A0A423XMQ6"/>
<feature type="repeat" description="ANK" evidence="5">
    <location>
        <begin position="193"/>
        <end position="225"/>
    </location>
</feature>
<dbReference type="Gene3D" id="1.20.58.340">
    <property type="entry name" value="Magnesium transport protein CorA, transmembrane region"/>
    <property type="match status" value="1"/>
</dbReference>
<dbReference type="AlphaFoldDB" id="A0A423XMQ6"/>
<dbReference type="SUPFAM" id="SSF48403">
    <property type="entry name" value="Ankyrin repeat"/>
    <property type="match status" value="1"/>
</dbReference>
<dbReference type="InParanoid" id="A0A423XMQ6"/>
<dbReference type="GO" id="GO:0016020">
    <property type="term" value="C:membrane"/>
    <property type="evidence" value="ECO:0007669"/>
    <property type="project" value="UniProtKB-SubCell"/>
</dbReference>
<feature type="repeat" description="ANK" evidence="5">
    <location>
        <begin position="151"/>
        <end position="192"/>
    </location>
</feature>
<dbReference type="PANTHER" id="PTHR38850:SF2">
    <property type="entry name" value="CERATO-PLATANIN"/>
    <property type="match status" value="1"/>
</dbReference>
<dbReference type="Proteomes" id="UP000285146">
    <property type="component" value="Unassembled WGS sequence"/>
</dbReference>
<dbReference type="Gene3D" id="1.25.40.20">
    <property type="entry name" value="Ankyrin repeat-containing domain"/>
    <property type="match status" value="3"/>
</dbReference>
<dbReference type="Pfam" id="PF12796">
    <property type="entry name" value="Ank_2"/>
    <property type="match status" value="1"/>
</dbReference>
<dbReference type="GO" id="GO:0046873">
    <property type="term" value="F:metal ion transmembrane transporter activity"/>
    <property type="evidence" value="ECO:0007669"/>
    <property type="project" value="InterPro"/>
</dbReference>
<feature type="compositionally biased region" description="Low complexity" evidence="6">
    <location>
        <begin position="1"/>
        <end position="19"/>
    </location>
</feature>
<comment type="caution">
    <text evidence="8">The sequence shown here is derived from an EMBL/GenBank/DDBJ whole genome shotgun (WGS) entry which is preliminary data.</text>
</comment>
<evidence type="ECO:0000256" key="6">
    <source>
        <dbReference type="SAM" id="MobiDB-lite"/>
    </source>
</evidence>
<sequence>MASRASRSSTTSTQPAQRQLDVISASARGNEDKLRRVLTEGVPWSSSKDHAALRRALQKASARDNLTIVRLLLEYGADVEARSDDDVPALFRAAQAGQTAVMWELLAHDPDLEACNRDGQTALFVASVKGFKEAVEMLLSKGARIDAEDRDGRTPLLAVAAEKSTESIWTSGGQETVQLLIYNGADVQARDSIGRTPLLWAATNGHYDLAKFLLENGADVNATNNRGRTALHLVVNSSDETHRHATMNLLLQHQADPRAISDGGWTPLHNAAQRGLTSAVQLLLSAGAHVNAALSNGMTPLHWAAFNGFGDVIDVILAKDDADLGIKDAFGRAPWLCAAEKGHYELMDVLSPVRNCDKIPQPMQDACKALEATIVEFKQMGEKQRIFKHSVYDVLYGWDHKNERPKVPAYTANGGLSTDFRWVHLPANNMSWIETFLTKWFMESGYQDLETYKALTKCFEQEHRGALPHANFMRPFCQRIPHASSHVPDDPNMLMSPPLLARSSSGLSERSINMGIPGGDGKVVLFMPYLHYETDEGRQKMMDAVRMITGAEQNISTSTSPNQKLLQAYLREKPPIHPRRTLDQFFYHGIDTSVRDRDQVVYRYCEKNGHERKIFMVDQLWLWIIGKDGIIEEMNAKTRAPIRSVYDLAILITSRCSGMFSRHRSDDQKYQFLDMFEASVGRVTEELTQLFHRFEEASAQSQQWLRPRGRHKIRKAANGFDPLLDIRSETSLLTEVRDIRDELNILTMILNSQIFTLGDFRNCLIEELSGNGTSSRRVTNVVNDIRKRTVEQERRLKLHKRDIDAMDQQADRLYKSLTDLLDLKQKHSNALEARFASEQALAAAKEGQTIMVFTIVTIIFQPMSFITSYFGINIDTWSNGLSHRFVDSWTFGVGLAISVVFILMAFTVVDITKALEAFYSFTKRRVAFGKNPEQEDEYLSRAPTLSYEPVRSTETVVASSFDGLDDGVGARKLGREESKASGASAALTRTWTGASESYSSSVGVLGCKINTNRVAYWPWAVDCDNICVKVSYDDRSVHLLRIDHSGGAYDISYDAWNYLQTGKSATKDPISGGAVAMTYENASATDCKDLIHTNGLPLSASNSMNYLTSCLEESGSWVGQHYVLYNIDDSICSVGYDEKCTLDWAAGQNQATCHHTLGLQAKLTTDPVYNIRYPTGVKVLASTGAVANGGAGGRGHDATVRIKMTWLWIFLGIMGRFYSNSWV</sequence>
<dbReference type="InterPro" id="IPR002523">
    <property type="entry name" value="MgTranspt_CorA/ZnTranspt_ZntB"/>
</dbReference>
<dbReference type="InterPro" id="IPR045863">
    <property type="entry name" value="CorA_TM1_TM2"/>
</dbReference>
<evidence type="ECO:0000256" key="3">
    <source>
        <dbReference type="ARBA" id="ARBA00022989"/>
    </source>
</evidence>
<feature type="repeat" description="ANK" evidence="5">
    <location>
        <begin position="263"/>
        <end position="295"/>
    </location>
</feature>
<dbReference type="PROSITE" id="PS50088">
    <property type="entry name" value="ANK_REPEAT"/>
    <property type="match status" value="7"/>
</dbReference>
<keyword evidence="4 7" id="KW-0472">Membrane</keyword>
<dbReference type="PRINTS" id="PR01415">
    <property type="entry name" value="ANKYRIN"/>
</dbReference>
<evidence type="ECO:0000256" key="1">
    <source>
        <dbReference type="ARBA" id="ARBA00004141"/>
    </source>
</evidence>
<dbReference type="PROSITE" id="PS50297">
    <property type="entry name" value="ANK_REP_REGION"/>
    <property type="match status" value="5"/>
</dbReference>
<dbReference type="InterPro" id="IPR036770">
    <property type="entry name" value="Ankyrin_rpt-contain_sf"/>
</dbReference>
<organism evidence="8 9">
    <name type="scientific">Cytospora leucostoma</name>
    <dbReference type="NCBI Taxonomy" id="1230097"/>
    <lineage>
        <taxon>Eukaryota</taxon>
        <taxon>Fungi</taxon>
        <taxon>Dikarya</taxon>
        <taxon>Ascomycota</taxon>
        <taxon>Pezizomycotina</taxon>
        <taxon>Sordariomycetes</taxon>
        <taxon>Sordariomycetidae</taxon>
        <taxon>Diaporthales</taxon>
        <taxon>Cytosporaceae</taxon>
        <taxon>Cytospora</taxon>
    </lineage>
</organism>